<evidence type="ECO:0000313" key="2">
    <source>
        <dbReference type="Proteomes" id="UP000188605"/>
    </source>
</evidence>
<evidence type="ECO:0000313" key="1">
    <source>
        <dbReference type="EMBL" id="ONI39073.1"/>
    </source>
</evidence>
<proteinExistence type="predicted"/>
<reference evidence="1" key="1">
    <citation type="submission" date="2016-08" db="EMBL/GenBank/DDBJ databases">
        <authorList>
            <person name="Ngugi D.K."/>
            <person name="Miyake S."/>
            <person name="Stingl U."/>
        </authorList>
    </citation>
    <scope>NUCLEOTIDE SEQUENCE</scope>
    <source>
        <strain evidence="1">SCG-B11WGA-EpuloA1</strain>
    </source>
</reference>
<organism evidence="1 2">
    <name type="scientific">Candidatus Epulonipiscium fishelsonii</name>
    <dbReference type="NCBI Taxonomy" id="77094"/>
    <lineage>
        <taxon>Bacteria</taxon>
        <taxon>Bacillati</taxon>
        <taxon>Bacillota</taxon>
        <taxon>Clostridia</taxon>
        <taxon>Lachnospirales</taxon>
        <taxon>Lachnospiraceae</taxon>
        <taxon>Candidatus Epulonipiscium</taxon>
    </lineage>
</organism>
<name>A0ACC8XA14_9FIRM</name>
<dbReference type="Proteomes" id="UP000188605">
    <property type="component" value="Unassembled WGS sequence"/>
</dbReference>
<accession>A0ACC8XA14</accession>
<comment type="caution">
    <text evidence="1">The sequence shown here is derived from an EMBL/GenBank/DDBJ whole genome shotgun (WGS) entry which is preliminary data.</text>
</comment>
<protein>
    <submittedName>
        <fullName evidence="1">Uncharacterized protein</fullName>
    </submittedName>
</protein>
<dbReference type="EMBL" id="LJDB01000073">
    <property type="protein sequence ID" value="ONI39073.1"/>
    <property type="molecule type" value="Genomic_DNA"/>
</dbReference>
<gene>
    <name evidence="1" type="ORF">AN396_09380</name>
</gene>
<keyword evidence="2" id="KW-1185">Reference proteome</keyword>
<sequence>MQRNIYSLSKNIQKILGTFILIVILISSTLQIFTINSLLKEKSNDYITMAAQITGQTVEEWLAEKSKFLSTIANDMEIHGVPDNTTLKEYLTLHLQKEGSEAIKTVFFGETNGKSIISSGNFSSSPGFFVNDREWYKLAVQKIGMPAYSTPEYSDGEQEMAFIISRTIKDPFGEIAGVLACEVSIADLNDILVNLLKDDGSYVFIVNDDRQIISHSDERYSPTPQGMMTLEGDYENLFKYAPLSVTNAETISGLKVYSTLYDVEGTDWNVISDSPKEIVTNVLAIEVIKVIIIFVIAIAAVILIIRKFNVKYIAPISELASELKKIKDGNLNINVSNIHIESIELNELVGSAQTISNVLKNYIGDISNILETFASGDFRVRFDQDYIGEFASIKLSMQNISIALTSLLKETTSSASEVSEGANQIAQSAESLATYSMEQVRLLSEFKNTTNEMIENILENIENVGNAYESIQDMNTIAKTGKETMQEMTTAIKTISNKTKKISEVIMNIDDISQQTNILALNAAIESARAGDAGKGFAVVSTQVRELANRTGEIVQDINNMLKEMLESVKVGEEMVNITSQNLDEIVTSIGKTTEASQVIKTNSSIQKTYVDKIVVGTKELIYKVEGSSAISEENVAISEELAGQSTILKDQLYKFKV</sequence>